<dbReference type="AlphaFoldDB" id="A0A8B8BKG3"/>
<evidence type="ECO:0000256" key="5">
    <source>
        <dbReference type="ARBA" id="ARBA00022989"/>
    </source>
</evidence>
<feature type="transmembrane region" description="Helical" evidence="8">
    <location>
        <begin position="214"/>
        <end position="234"/>
    </location>
</feature>
<feature type="transmembrane region" description="Helical" evidence="8">
    <location>
        <begin position="277"/>
        <end position="294"/>
    </location>
</feature>
<dbReference type="Pfam" id="PF00083">
    <property type="entry name" value="Sugar_tr"/>
    <property type="match status" value="1"/>
</dbReference>
<reference evidence="11" key="2">
    <citation type="submission" date="2025-08" db="UniProtKB">
        <authorList>
            <consortium name="RefSeq"/>
        </authorList>
    </citation>
    <scope>IDENTIFICATION</scope>
    <source>
        <tissue evidence="11">Whole sample</tissue>
    </source>
</reference>
<feature type="compositionally biased region" description="Acidic residues" evidence="7">
    <location>
        <begin position="401"/>
        <end position="411"/>
    </location>
</feature>
<dbReference type="RefSeq" id="XP_022303334.1">
    <property type="nucleotide sequence ID" value="XM_022447626.1"/>
</dbReference>
<feature type="region of interest" description="Disordered" evidence="7">
    <location>
        <begin position="392"/>
        <end position="411"/>
    </location>
</feature>
<comment type="similarity">
    <text evidence="2">Belongs to the major facilitator superfamily.</text>
</comment>
<sequence>MRKSFHVLLCLTFLATESASRRPEIVECSIDKTWFRIARILLHVRLTQRPLKFHEYAARITSDFRRGCPVLDCPKHRHFPRICRIPTVFKFGGRTCRGCYKNRGKCMVGVTFCGALGAVFAGGMAWWLLEEHSWRKFVAACSAPAFIIGIAAFCFTEESPRFLFISGQTYKGNRVLQKMINEPLAWKGEIVCPPSEKRGQILHLFKPGICWKTINLGLIWFLQATGYWGVTTYLPEYMGSQGVDPYFNMFTIFIGELPGLCLAMILVEPYMLGRIRCLQVFSFSTCISLILFGFVGLDFLKAVCVIVCYFFMVPIYSILNTFTPEVYPTGIRSTAMASMYMLIEIPGLVTPFVGEYLVSSKIPWLYPVVWAGVFLLQSLAICGLSSETAGKSLKDSQKEMEQEEIEETAIS</sequence>
<keyword evidence="5 8" id="KW-1133">Transmembrane helix</keyword>
<dbReference type="SUPFAM" id="SSF103473">
    <property type="entry name" value="MFS general substrate transporter"/>
    <property type="match status" value="1"/>
</dbReference>
<keyword evidence="9" id="KW-0732">Signal</keyword>
<proteinExistence type="inferred from homology"/>
<feature type="transmembrane region" description="Helical" evidence="8">
    <location>
        <begin position="339"/>
        <end position="358"/>
    </location>
</feature>
<accession>A0A8B8BKG3</accession>
<keyword evidence="10" id="KW-1185">Reference proteome</keyword>
<keyword evidence="6 8" id="KW-0472">Membrane</keyword>
<feature type="chain" id="PRO_5033995299" evidence="9">
    <location>
        <begin position="21"/>
        <end position="411"/>
    </location>
</feature>
<evidence type="ECO:0000256" key="3">
    <source>
        <dbReference type="ARBA" id="ARBA00022448"/>
    </source>
</evidence>
<feature type="signal peptide" evidence="9">
    <location>
        <begin position="1"/>
        <end position="20"/>
    </location>
</feature>
<evidence type="ECO:0000256" key="2">
    <source>
        <dbReference type="ARBA" id="ARBA00008335"/>
    </source>
</evidence>
<keyword evidence="4 8" id="KW-0812">Transmembrane</keyword>
<dbReference type="InterPro" id="IPR036259">
    <property type="entry name" value="MFS_trans_sf"/>
</dbReference>
<evidence type="ECO:0000256" key="7">
    <source>
        <dbReference type="SAM" id="MobiDB-lite"/>
    </source>
</evidence>
<evidence type="ECO:0000256" key="4">
    <source>
        <dbReference type="ARBA" id="ARBA00022692"/>
    </source>
</evidence>
<dbReference type="InterPro" id="IPR005828">
    <property type="entry name" value="MFS_sugar_transport-like"/>
</dbReference>
<evidence type="ECO:0000256" key="6">
    <source>
        <dbReference type="ARBA" id="ARBA00023136"/>
    </source>
</evidence>
<feature type="transmembrane region" description="Helical" evidence="8">
    <location>
        <begin position="107"/>
        <end position="129"/>
    </location>
</feature>
<dbReference type="GeneID" id="111110943"/>
<feature type="transmembrane region" description="Helical" evidence="8">
    <location>
        <begin position="246"/>
        <end position="265"/>
    </location>
</feature>
<dbReference type="Proteomes" id="UP000694844">
    <property type="component" value="Chromosome 1"/>
</dbReference>
<protein>
    <submittedName>
        <fullName evidence="11">Synaptic vesicle 2-related protein-like isoform X2</fullName>
    </submittedName>
</protein>
<keyword evidence="3" id="KW-0813">Transport</keyword>
<name>A0A8B8BKG3_CRAVI</name>
<gene>
    <name evidence="11" type="primary">LOC111110943</name>
</gene>
<comment type="subcellular location">
    <subcellularLocation>
        <location evidence="1">Membrane</location>
        <topology evidence="1">Multi-pass membrane protein</topology>
    </subcellularLocation>
</comment>
<reference evidence="10" key="1">
    <citation type="submission" date="2024-06" db="UniProtKB">
        <authorList>
            <consortium name="RefSeq"/>
        </authorList>
    </citation>
    <scope>NUCLEOTIDE SEQUENCE [LARGE SCALE GENOMIC DNA]</scope>
</reference>
<feature type="transmembrane region" description="Helical" evidence="8">
    <location>
        <begin position="300"/>
        <end position="319"/>
    </location>
</feature>
<evidence type="ECO:0000256" key="1">
    <source>
        <dbReference type="ARBA" id="ARBA00004141"/>
    </source>
</evidence>
<dbReference type="Gene3D" id="1.20.1250.20">
    <property type="entry name" value="MFS general substrate transporter like domains"/>
    <property type="match status" value="1"/>
</dbReference>
<organism evidence="10 11">
    <name type="scientific">Crassostrea virginica</name>
    <name type="common">Eastern oyster</name>
    <dbReference type="NCBI Taxonomy" id="6565"/>
    <lineage>
        <taxon>Eukaryota</taxon>
        <taxon>Metazoa</taxon>
        <taxon>Spiralia</taxon>
        <taxon>Lophotrochozoa</taxon>
        <taxon>Mollusca</taxon>
        <taxon>Bivalvia</taxon>
        <taxon>Autobranchia</taxon>
        <taxon>Pteriomorphia</taxon>
        <taxon>Ostreida</taxon>
        <taxon>Ostreoidea</taxon>
        <taxon>Ostreidae</taxon>
        <taxon>Crassostrea</taxon>
    </lineage>
</organism>
<dbReference type="GO" id="GO:0022857">
    <property type="term" value="F:transmembrane transporter activity"/>
    <property type="evidence" value="ECO:0007669"/>
    <property type="project" value="InterPro"/>
</dbReference>
<dbReference type="GO" id="GO:0016020">
    <property type="term" value="C:membrane"/>
    <property type="evidence" value="ECO:0007669"/>
    <property type="project" value="UniProtKB-SubCell"/>
</dbReference>
<evidence type="ECO:0000313" key="10">
    <source>
        <dbReference type="Proteomes" id="UP000694844"/>
    </source>
</evidence>
<dbReference type="PANTHER" id="PTHR23511">
    <property type="entry name" value="SYNAPTIC VESICLE GLYCOPROTEIN 2"/>
    <property type="match status" value="1"/>
</dbReference>
<evidence type="ECO:0000256" key="8">
    <source>
        <dbReference type="SAM" id="Phobius"/>
    </source>
</evidence>
<feature type="transmembrane region" description="Helical" evidence="8">
    <location>
        <begin position="364"/>
        <end position="384"/>
    </location>
</feature>
<dbReference type="PANTHER" id="PTHR23511:SF34">
    <property type="entry name" value="SYNAPTIC VESICLE GLYCOPROTEIN 2"/>
    <property type="match status" value="1"/>
</dbReference>
<evidence type="ECO:0000256" key="9">
    <source>
        <dbReference type="SAM" id="SignalP"/>
    </source>
</evidence>
<dbReference type="OrthoDB" id="10262656at2759"/>
<evidence type="ECO:0000313" key="11">
    <source>
        <dbReference type="RefSeq" id="XP_022303334.1"/>
    </source>
</evidence>